<dbReference type="CDD" id="cd01347">
    <property type="entry name" value="ligand_gated_channel"/>
    <property type="match status" value="1"/>
</dbReference>
<keyword evidence="2 10" id="KW-0813">Transport</keyword>
<dbReference type="AlphaFoldDB" id="A0A437QRR7"/>
<evidence type="ECO:0000256" key="1">
    <source>
        <dbReference type="ARBA" id="ARBA00004571"/>
    </source>
</evidence>
<organism evidence="14 15">
    <name type="scientific">Rheinheimera riviphila</name>
    <dbReference type="NCBI Taxonomy" id="1834037"/>
    <lineage>
        <taxon>Bacteria</taxon>
        <taxon>Pseudomonadati</taxon>
        <taxon>Pseudomonadota</taxon>
        <taxon>Gammaproteobacteria</taxon>
        <taxon>Chromatiales</taxon>
        <taxon>Chromatiaceae</taxon>
        <taxon>Rheinheimera</taxon>
    </lineage>
</organism>
<evidence type="ECO:0000256" key="6">
    <source>
        <dbReference type="ARBA" id="ARBA00023065"/>
    </source>
</evidence>
<evidence type="ECO:0000256" key="7">
    <source>
        <dbReference type="ARBA" id="ARBA00023077"/>
    </source>
</evidence>
<proteinExistence type="inferred from homology"/>
<dbReference type="SUPFAM" id="SSF56935">
    <property type="entry name" value="Porins"/>
    <property type="match status" value="1"/>
</dbReference>
<dbReference type="GO" id="GO:0015889">
    <property type="term" value="P:cobalamin transport"/>
    <property type="evidence" value="ECO:0007669"/>
    <property type="project" value="TreeGrafter"/>
</dbReference>
<dbReference type="RefSeq" id="WP_127699223.1">
    <property type="nucleotide sequence ID" value="NZ_SACS01000011.1"/>
</dbReference>
<keyword evidence="5" id="KW-0732">Signal</keyword>
<keyword evidence="15" id="KW-1185">Reference proteome</keyword>
<dbReference type="OrthoDB" id="9815954at2"/>
<dbReference type="PANTHER" id="PTHR30069:SF53">
    <property type="entry name" value="COLICIN I RECEPTOR-RELATED"/>
    <property type="match status" value="1"/>
</dbReference>
<dbReference type="InterPro" id="IPR000531">
    <property type="entry name" value="Beta-barrel_TonB"/>
</dbReference>
<dbReference type="Proteomes" id="UP000283077">
    <property type="component" value="Unassembled WGS sequence"/>
</dbReference>
<evidence type="ECO:0000313" key="14">
    <source>
        <dbReference type="EMBL" id="RVU37211.1"/>
    </source>
</evidence>
<gene>
    <name evidence="14" type="ORF">EOE67_11500</name>
</gene>
<dbReference type="InterPro" id="IPR039426">
    <property type="entry name" value="TonB-dep_rcpt-like"/>
</dbReference>
<dbReference type="PROSITE" id="PS52016">
    <property type="entry name" value="TONB_DEPENDENT_REC_3"/>
    <property type="match status" value="1"/>
</dbReference>
<keyword evidence="14" id="KW-0675">Receptor</keyword>
<dbReference type="InterPro" id="IPR012910">
    <property type="entry name" value="Plug_dom"/>
</dbReference>
<dbReference type="InterPro" id="IPR037066">
    <property type="entry name" value="Plug_dom_sf"/>
</dbReference>
<protein>
    <submittedName>
        <fullName evidence="14">TonB-dependent receptor</fullName>
    </submittedName>
</protein>
<keyword evidence="9 10" id="KW-0998">Cell outer membrane</keyword>
<dbReference type="GO" id="GO:0006811">
    <property type="term" value="P:monoatomic ion transport"/>
    <property type="evidence" value="ECO:0007669"/>
    <property type="project" value="UniProtKB-KW"/>
</dbReference>
<evidence type="ECO:0000256" key="9">
    <source>
        <dbReference type="ARBA" id="ARBA00023237"/>
    </source>
</evidence>
<evidence type="ECO:0000256" key="5">
    <source>
        <dbReference type="ARBA" id="ARBA00022729"/>
    </source>
</evidence>
<keyword evidence="4 10" id="KW-0812">Transmembrane</keyword>
<dbReference type="Pfam" id="PF00593">
    <property type="entry name" value="TonB_dep_Rec_b-barrel"/>
    <property type="match status" value="1"/>
</dbReference>
<evidence type="ECO:0000259" key="12">
    <source>
        <dbReference type="Pfam" id="PF00593"/>
    </source>
</evidence>
<evidence type="ECO:0000256" key="10">
    <source>
        <dbReference type="PROSITE-ProRule" id="PRU01360"/>
    </source>
</evidence>
<dbReference type="GO" id="GO:0009279">
    <property type="term" value="C:cell outer membrane"/>
    <property type="evidence" value="ECO:0007669"/>
    <property type="project" value="UniProtKB-SubCell"/>
</dbReference>
<keyword evidence="8 10" id="KW-0472">Membrane</keyword>
<dbReference type="InterPro" id="IPR036942">
    <property type="entry name" value="Beta-barrel_TonB_sf"/>
</dbReference>
<accession>A0A437QRR7</accession>
<evidence type="ECO:0000256" key="2">
    <source>
        <dbReference type="ARBA" id="ARBA00022448"/>
    </source>
</evidence>
<evidence type="ECO:0000256" key="3">
    <source>
        <dbReference type="ARBA" id="ARBA00022452"/>
    </source>
</evidence>
<evidence type="ECO:0000313" key="15">
    <source>
        <dbReference type="Proteomes" id="UP000283077"/>
    </source>
</evidence>
<keyword evidence="7 11" id="KW-0798">TonB box</keyword>
<evidence type="ECO:0000256" key="11">
    <source>
        <dbReference type="RuleBase" id="RU003357"/>
    </source>
</evidence>
<feature type="domain" description="TonB-dependent receptor-like beta-barrel" evidence="12">
    <location>
        <begin position="195"/>
        <end position="579"/>
    </location>
</feature>
<feature type="domain" description="TonB-dependent receptor plug" evidence="13">
    <location>
        <begin position="41"/>
        <end position="145"/>
    </location>
</feature>
<dbReference type="EMBL" id="SACS01000011">
    <property type="protein sequence ID" value="RVU37211.1"/>
    <property type="molecule type" value="Genomic_DNA"/>
</dbReference>
<comment type="subcellular location">
    <subcellularLocation>
        <location evidence="1 10">Cell outer membrane</location>
        <topology evidence="1 10">Multi-pass membrane protein</topology>
    </subcellularLocation>
</comment>
<name>A0A437QRR7_9GAMM</name>
<sequence>MLKFSMLGTAVFSTAVCANSATTDLEHISIYANRSAKPVHQVNASVTVVERSDIDLLQPKDLPALLQTLPGIHIARQGSQGQLVSVFVRGANTKHTLILIDGVRTGSSSAGYQDISQIPVELIEKVELIRGPRAALYGSDAVGGVIAITTRQTPSTQVVLRTGSHGLGQTAIHGRYQFDKSEIFASTGYSKADGINVMAIPGADPDRDGFTNRFVRAGARQQFNDGSLQYTTQLVRGFNEYDDYPSSYGRYHDQAKVKQDLHQLKAEFNQQLNSVQLAHQAHFALNKDDSLNYGNEVASSLFHTERQEFEYQLNAALNESLTLISGVVSRNEQVEFQSVDESRRTNSVFVGAGQQIGHLNLEATVRRDHTSSYGSSNTYQWGMSYQVVAPLQLRFNQGSAFKVPTFNDLYYPFSSNPDLLPEQSLSREAGLRFTPAGSYQWQFDLVHFQRDMVNMIIWNSKSKPSPKPENLVEAKIHGLEYSMAARTGLVQHQLAVTYTAGEYVHSVTGGLPDIPKQKYNYLASVELGDWQVSGSLMYRDEVRNRFTGVPQLKSVVLAGAGVHYRINDRFQVRLNLDNLFDRDYNTTVGYHQPGREFSLSLQSLWL</sequence>
<dbReference type="Gene3D" id="2.170.130.10">
    <property type="entry name" value="TonB-dependent receptor, plug domain"/>
    <property type="match status" value="1"/>
</dbReference>
<comment type="caution">
    <text evidence="14">The sequence shown here is derived from an EMBL/GenBank/DDBJ whole genome shotgun (WGS) entry which is preliminary data.</text>
</comment>
<dbReference type="Pfam" id="PF07715">
    <property type="entry name" value="Plug"/>
    <property type="match status" value="1"/>
</dbReference>
<reference evidence="14 15" key="1">
    <citation type="submission" date="2019-01" db="EMBL/GenBank/DDBJ databases">
        <authorList>
            <person name="Chen W.-M."/>
        </authorList>
    </citation>
    <scope>NUCLEOTIDE SEQUENCE [LARGE SCALE GENOMIC DNA]</scope>
    <source>
        <strain evidence="14 15">KYPC3</strain>
    </source>
</reference>
<keyword evidence="3 10" id="KW-1134">Transmembrane beta strand</keyword>
<keyword evidence="6" id="KW-0406">Ion transport</keyword>
<dbReference type="PANTHER" id="PTHR30069">
    <property type="entry name" value="TONB-DEPENDENT OUTER MEMBRANE RECEPTOR"/>
    <property type="match status" value="1"/>
</dbReference>
<evidence type="ECO:0000256" key="4">
    <source>
        <dbReference type="ARBA" id="ARBA00022692"/>
    </source>
</evidence>
<evidence type="ECO:0000259" key="13">
    <source>
        <dbReference type="Pfam" id="PF07715"/>
    </source>
</evidence>
<comment type="similarity">
    <text evidence="10 11">Belongs to the TonB-dependent receptor family.</text>
</comment>
<dbReference type="Gene3D" id="2.40.170.20">
    <property type="entry name" value="TonB-dependent receptor, beta-barrel domain"/>
    <property type="match status" value="1"/>
</dbReference>
<evidence type="ECO:0000256" key="8">
    <source>
        <dbReference type="ARBA" id="ARBA00023136"/>
    </source>
</evidence>